<proteinExistence type="predicted"/>
<sequence>MCHWNAFLHVLQYLRGTQNVGLVYSQGLGDEVIGYSDADWGIVGPHVVSISTAKAEYKALCDLVSELLWLKQWSRECHLLPLDSAIPVYEDNQSCINTANGDCNLNNKRMKNVDI</sequence>
<dbReference type="PANTHER" id="PTHR11439:SF483">
    <property type="entry name" value="PEPTIDE SYNTHASE GLIP-LIKE, PUTATIVE (AFU_ORTHOLOGUE AFUA_3G12920)-RELATED"/>
    <property type="match status" value="1"/>
</dbReference>
<reference evidence="1" key="1">
    <citation type="submission" date="2021-03" db="EMBL/GenBank/DDBJ databases">
        <title>Draft genome sequence of rust myrtle Austropuccinia psidii MF-1, a brazilian biotype.</title>
        <authorList>
            <person name="Quecine M.C."/>
            <person name="Pachon D.M.R."/>
            <person name="Bonatelli M.L."/>
            <person name="Correr F.H."/>
            <person name="Franceschini L.M."/>
            <person name="Leite T.F."/>
            <person name="Margarido G.R.A."/>
            <person name="Almeida C.A."/>
            <person name="Ferrarezi J.A."/>
            <person name="Labate C.A."/>
        </authorList>
    </citation>
    <scope>NUCLEOTIDE SEQUENCE</scope>
    <source>
        <strain evidence="1">MF-1</strain>
    </source>
</reference>
<name>A0A9Q3PDR8_9BASI</name>
<comment type="caution">
    <text evidence="1">The sequence shown here is derived from an EMBL/GenBank/DDBJ whole genome shotgun (WGS) entry which is preliminary data.</text>
</comment>
<organism evidence="1 2">
    <name type="scientific">Austropuccinia psidii MF-1</name>
    <dbReference type="NCBI Taxonomy" id="1389203"/>
    <lineage>
        <taxon>Eukaryota</taxon>
        <taxon>Fungi</taxon>
        <taxon>Dikarya</taxon>
        <taxon>Basidiomycota</taxon>
        <taxon>Pucciniomycotina</taxon>
        <taxon>Pucciniomycetes</taxon>
        <taxon>Pucciniales</taxon>
        <taxon>Sphaerophragmiaceae</taxon>
        <taxon>Austropuccinia</taxon>
    </lineage>
</organism>
<evidence type="ECO:0000313" key="1">
    <source>
        <dbReference type="EMBL" id="MBW0556987.1"/>
    </source>
</evidence>
<evidence type="ECO:0008006" key="3">
    <source>
        <dbReference type="Google" id="ProtNLM"/>
    </source>
</evidence>
<evidence type="ECO:0000313" key="2">
    <source>
        <dbReference type="Proteomes" id="UP000765509"/>
    </source>
</evidence>
<dbReference type="EMBL" id="AVOT02064644">
    <property type="protein sequence ID" value="MBW0556987.1"/>
    <property type="molecule type" value="Genomic_DNA"/>
</dbReference>
<gene>
    <name evidence="1" type="ORF">O181_096702</name>
</gene>
<dbReference type="AlphaFoldDB" id="A0A9Q3PDR8"/>
<dbReference type="PANTHER" id="PTHR11439">
    <property type="entry name" value="GAG-POL-RELATED RETROTRANSPOSON"/>
    <property type="match status" value="1"/>
</dbReference>
<keyword evidence="2" id="KW-1185">Reference proteome</keyword>
<dbReference type="Proteomes" id="UP000765509">
    <property type="component" value="Unassembled WGS sequence"/>
</dbReference>
<accession>A0A9Q3PDR8</accession>
<protein>
    <recommendedName>
        <fullName evidence="3">Reverse transcriptase Ty1/copia-type domain-containing protein</fullName>
    </recommendedName>
</protein>